<keyword evidence="3" id="KW-1185">Reference proteome</keyword>
<comment type="caution">
    <text evidence="2">The sequence shown here is derived from an EMBL/GenBank/DDBJ whole genome shotgun (WGS) entry which is preliminary data.</text>
</comment>
<protein>
    <recommendedName>
        <fullName evidence="1">GAG-pre-integrase domain-containing protein</fullName>
    </recommendedName>
</protein>
<evidence type="ECO:0000313" key="2">
    <source>
        <dbReference type="EMBL" id="KAL3520667.1"/>
    </source>
</evidence>
<organism evidence="2 3">
    <name type="scientific">Cinchona calisaya</name>
    <dbReference type="NCBI Taxonomy" id="153742"/>
    <lineage>
        <taxon>Eukaryota</taxon>
        <taxon>Viridiplantae</taxon>
        <taxon>Streptophyta</taxon>
        <taxon>Embryophyta</taxon>
        <taxon>Tracheophyta</taxon>
        <taxon>Spermatophyta</taxon>
        <taxon>Magnoliopsida</taxon>
        <taxon>eudicotyledons</taxon>
        <taxon>Gunneridae</taxon>
        <taxon>Pentapetalae</taxon>
        <taxon>asterids</taxon>
        <taxon>lamiids</taxon>
        <taxon>Gentianales</taxon>
        <taxon>Rubiaceae</taxon>
        <taxon>Cinchonoideae</taxon>
        <taxon>Cinchoneae</taxon>
        <taxon>Cinchona</taxon>
    </lineage>
</organism>
<accession>A0ABD2ZR79</accession>
<proteinExistence type="predicted"/>
<dbReference type="AlphaFoldDB" id="A0ABD2ZR79"/>
<evidence type="ECO:0000259" key="1">
    <source>
        <dbReference type="Pfam" id="PF13976"/>
    </source>
</evidence>
<feature type="domain" description="GAG-pre-integrase" evidence="1">
    <location>
        <begin position="12"/>
        <end position="60"/>
    </location>
</feature>
<dbReference type="InterPro" id="IPR025724">
    <property type="entry name" value="GAG-pre-integrase_dom"/>
</dbReference>
<name>A0ABD2ZR79_9GENT</name>
<dbReference type="Pfam" id="PF13976">
    <property type="entry name" value="gag_pre-integrs"/>
    <property type="match status" value="1"/>
</dbReference>
<gene>
    <name evidence="2" type="ORF">ACH5RR_018816</name>
</gene>
<dbReference type="Proteomes" id="UP001630127">
    <property type="component" value="Unassembled WGS sequence"/>
</dbReference>
<dbReference type="EMBL" id="JBJUIK010000008">
    <property type="protein sequence ID" value="KAL3520667.1"/>
    <property type="molecule type" value="Genomic_DNA"/>
</dbReference>
<evidence type="ECO:0000313" key="3">
    <source>
        <dbReference type="Proteomes" id="UP001630127"/>
    </source>
</evidence>
<reference evidence="2 3" key="1">
    <citation type="submission" date="2024-11" db="EMBL/GenBank/DDBJ databases">
        <title>A near-complete genome assembly of Cinchona calisaya.</title>
        <authorList>
            <person name="Lian D.C."/>
            <person name="Zhao X.W."/>
            <person name="Wei L."/>
        </authorList>
    </citation>
    <scope>NUCLEOTIDE SEQUENCE [LARGE SCALE GENOMIC DNA]</scope>
    <source>
        <tissue evidence="2">Nenye</tissue>
    </source>
</reference>
<sequence length="112" mass="12892">MSAQETYVDKTRKNETVDLWHARLDHVSYYKLKIMMKKSMLKDLPQLEFREDTVCAGCQYDQLGVSSIKSQFDAYSLDMIIKENVGDVVIPQLENAMSQGMWCSMKHHLGGL</sequence>